<dbReference type="InterPro" id="IPR058352">
    <property type="entry name" value="DUF8039"/>
</dbReference>
<dbReference type="PANTHER" id="PTHR33018">
    <property type="entry name" value="OS10G0338966 PROTEIN-RELATED"/>
    <property type="match status" value="1"/>
</dbReference>
<keyword evidence="2" id="KW-0645">Protease</keyword>
<evidence type="ECO:0000256" key="2">
    <source>
        <dbReference type="ARBA" id="ARBA00022670"/>
    </source>
</evidence>
<feature type="compositionally biased region" description="Low complexity" evidence="4">
    <location>
        <begin position="708"/>
        <end position="724"/>
    </location>
</feature>
<dbReference type="GO" id="GO:0008234">
    <property type="term" value="F:cysteine-type peptidase activity"/>
    <property type="evidence" value="ECO:0007669"/>
    <property type="project" value="InterPro"/>
</dbReference>
<feature type="domain" description="Ubiquitin-like protease family profile" evidence="5">
    <location>
        <begin position="712"/>
        <end position="897"/>
    </location>
</feature>
<keyword evidence="3" id="KW-0378">Hydrolase</keyword>
<feature type="region of interest" description="Disordered" evidence="4">
    <location>
        <begin position="441"/>
        <end position="462"/>
    </location>
</feature>
<dbReference type="Pfam" id="PF02902">
    <property type="entry name" value="Peptidase_C48"/>
    <property type="match status" value="1"/>
</dbReference>
<dbReference type="EMBL" id="PKPP01017099">
    <property type="protein sequence ID" value="PWA37216.1"/>
    <property type="molecule type" value="Genomic_DNA"/>
</dbReference>
<proteinExistence type="inferred from homology"/>
<dbReference type="InterPro" id="IPR003653">
    <property type="entry name" value="Peptidase_C48_C"/>
</dbReference>
<dbReference type="InterPro" id="IPR038765">
    <property type="entry name" value="Papain-like_cys_pep_sf"/>
</dbReference>
<feature type="region of interest" description="Disordered" evidence="4">
    <location>
        <begin position="699"/>
        <end position="736"/>
    </location>
</feature>
<evidence type="ECO:0000256" key="1">
    <source>
        <dbReference type="ARBA" id="ARBA00005234"/>
    </source>
</evidence>
<comment type="caution">
    <text evidence="6">The sequence shown here is derived from an EMBL/GenBank/DDBJ whole genome shotgun (WGS) entry which is preliminary data.</text>
</comment>
<dbReference type="InterPro" id="IPR029480">
    <property type="entry name" value="Transpos_assoc"/>
</dbReference>
<keyword evidence="7" id="KW-1185">Reference proteome</keyword>
<comment type="similarity">
    <text evidence="1">Belongs to the peptidase C48 family.</text>
</comment>
<dbReference type="Proteomes" id="UP000245207">
    <property type="component" value="Unassembled WGS sequence"/>
</dbReference>
<dbReference type="Gene3D" id="3.40.395.10">
    <property type="entry name" value="Adenoviral Proteinase, Chain A"/>
    <property type="match status" value="1"/>
</dbReference>
<dbReference type="PROSITE" id="PS50600">
    <property type="entry name" value="ULP_PROTEASE"/>
    <property type="match status" value="1"/>
</dbReference>
<dbReference type="OrthoDB" id="1932595at2759"/>
<dbReference type="PANTHER" id="PTHR33018:SF35">
    <property type="entry name" value="ULP1 PROTEASE FAMILY CATALYTIC DOMAIN, PAPAIN-LIKE CYSTEINE PEPTIDASE SUPERFAMILY"/>
    <property type="match status" value="1"/>
</dbReference>
<reference evidence="6 7" key="1">
    <citation type="journal article" date="2018" name="Mol. Plant">
        <title>The genome of Artemisia annua provides insight into the evolution of Asteraceae family and artemisinin biosynthesis.</title>
        <authorList>
            <person name="Shen Q."/>
            <person name="Zhang L."/>
            <person name="Liao Z."/>
            <person name="Wang S."/>
            <person name="Yan T."/>
            <person name="Shi P."/>
            <person name="Liu M."/>
            <person name="Fu X."/>
            <person name="Pan Q."/>
            <person name="Wang Y."/>
            <person name="Lv Z."/>
            <person name="Lu X."/>
            <person name="Zhang F."/>
            <person name="Jiang W."/>
            <person name="Ma Y."/>
            <person name="Chen M."/>
            <person name="Hao X."/>
            <person name="Li L."/>
            <person name="Tang Y."/>
            <person name="Lv G."/>
            <person name="Zhou Y."/>
            <person name="Sun X."/>
            <person name="Brodelius P.E."/>
            <person name="Rose J.K.C."/>
            <person name="Tang K."/>
        </authorList>
    </citation>
    <scope>NUCLEOTIDE SEQUENCE [LARGE SCALE GENOMIC DNA]</scope>
    <source>
        <strain evidence="7">cv. Huhao1</strain>
        <tissue evidence="6">Leaf</tissue>
    </source>
</reference>
<dbReference type="SUPFAM" id="SSF54001">
    <property type="entry name" value="Cysteine proteinases"/>
    <property type="match status" value="1"/>
</dbReference>
<dbReference type="Pfam" id="PF26133">
    <property type="entry name" value="DUF8039"/>
    <property type="match status" value="1"/>
</dbReference>
<dbReference type="Pfam" id="PF13963">
    <property type="entry name" value="Transpos_assoc"/>
    <property type="match status" value="1"/>
</dbReference>
<name>A0A2U1KKA5_ARTAN</name>
<evidence type="ECO:0000256" key="4">
    <source>
        <dbReference type="SAM" id="MobiDB-lite"/>
    </source>
</evidence>
<dbReference type="AlphaFoldDB" id="A0A2U1KKA5"/>
<evidence type="ECO:0000256" key="3">
    <source>
        <dbReference type="ARBA" id="ARBA00022801"/>
    </source>
</evidence>
<accession>A0A2U1KKA5</accession>
<evidence type="ECO:0000259" key="5">
    <source>
        <dbReference type="PROSITE" id="PS50600"/>
    </source>
</evidence>
<dbReference type="GO" id="GO:0006508">
    <property type="term" value="P:proteolysis"/>
    <property type="evidence" value="ECO:0007669"/>
    <property type="project" value="UniProtKB-KW"/>
</dbReference>
<protein>
    <recommendedName>
        <fullName evidence="5">Ubiquitin-like protease family profile domain-containing protein</fullName>
    </recommendedName>
</protein>
<evidence type="ECO:0000313" key="7">
    <source>
        <dbReference type="Proteomes" id="UP000245207"/>
    </source>
</evidence>
<sequence length="942" mass="107457">MAVKVVTWQRDDGVMAVTQLHPINFKDVDKRVTPALVETQICTGVHLCVPLSHQYAEFAEKYRMRSRLVIIEYLNHRGKTENKELEGISVLSLKSAVSQNTTIFVLLGKGKTEVRYCAPAEKALSLFNKKKVSFIAPIGHSEEAYVKGVLSFLKAAEANRVKNGDLEIWCPCKDCKNFDKFSDISVIENHLITRGFVLNYTRWSSHGELLVDSRKSVHVSDENEVHVSDENENNDLHINEDFEKLKKMFSNMEDATDDNDTWRFLYEDKGDKAKDAQLGKVSGIHRTFRNKLVAFVRLDMLPFDTYKYMRKNLEHWKIFVAYTTSEDFLVKSEKAKQSALQNTDPSRVGRSGYAGLRALWKANKEKLIEKIPLLGLLQSERSILHVLGRMKKNQETGIKELTDFCRERLDALIKKEKEMKANGTFYIMGNDPLIGVLGKEHGGRTRSVSSNQGSKKALRTNKGETMQKVSMKDLESMAGKILADVKPEMDQLRADIATLKKVSNGMPRGISGHITADKFDEIEYCEVMSIHFGKEVTVGKGITYPTNVHGVPMEPGHMKIQVDTIYPRWEGLQIPMPTEGVKFLEDATKDARFIQWPKTYLKLNGLKSLIKFVTTSGFRAVGLFGTEFKATAIPVPYFVSKRLNRNEVTPNQSYSLLALVSSNQQVLPRMPSCRLHKQPTIVEEQLPLEAIVSQSAPKKIPPKKLPLKQKNTPLKQKNVPPKQKTPPKQKQKKNHIVLPQKEPSTIDKYLKVLEKRPMNIRQLADKFINCPKHGDFVLAPVLDGLYDGFYTDRIFYDSVLGWMSNDWLDGTILHRWGIGHWVLFVICPLMKTGYILDSLNKSLDKKPSIYSLIPLVEAACHDLSSSSVDWTWNMVKCPQQESTWECGYYVAIAMFELFLKKQSGFPHTVWNDMKPRTMRQIDEWVENSVPRFYSTHLSLFQN</sequence>
<evidence type="ECO:0000313" key="6">
    <source>
        <dbReference type="EMBL" id="PWA37216.1"/>
    </source>
</evidence>
<feature type="compositionally biased region" description="Basic residues" evidence="4">
    <location>
        <begin position="725"/>
        <end position="735"/>
    </location>
</feature>
<organism evidence="6 7">
    <name type="scientific">Artemisia annua</name>
    <name type="common">Sweet wormwood</name>
    <dbReference type="NCBI Taxonomy" id="35608"/>
    <lineage>
        <taxon>Eukaryota</taxon>
        <taxon>Viridiplantae</taxon>
        <taxon>Streptophyta</taxon>
        <taxon>Embryophyta</taxon>
        <taxon>Tracheophyta</taxon>
        <taxon>Spermatophyta</taxon>
        <taxon>Magnoliopsida</taxon>
        <taxon>eudicotyledons</taxon>
        <taxon>Gunneridae</taxon>
        <taxon>Pentapetalae</taxon>
        <taxon>asterids</taxon>
        <taxon>campanulids</taxon>
        <taxon>Asterales</taxon>
        <taxon>Asteraceae</taxon>
        <taxon>Asteroideae</taxon>
        <taxon>Anthemideae</taxon>
        <taxon>Artemisiinae</taxon>
        <taxon>Artemisia</taxon>
    </lineage>
</organism>
<gene>
    <name evidence="6" type="ORF">CTI12_AA592690</name>
</gene>